<dbReference type="InterPro" id="IPR011701">
    <property type="entry name" value="MFS"/>
</dbReference>
<dbReference type="InterPro" id="IPR020846">
    <property type="entry name" value="MFS_dom"/>
</dbReference>
<dbReference type="GO" id="GO:0022857">
    <property type="term" value="F:transmembrane transporter activity"/>
    <property type="evidence" value="ECO:0007669"/>
    <property type="project" value="InterPro"/>
</dbReference>
<feature type="transmembrane region" description="Helical" evidence="8">
    <location>
        <begin position="374"/>
        <end position="395"/>
    </location>
</feature>
<evidence type="ECO:0000256" key="6">
    <source>
        <dbReference type="ARBA" id="ARBA00022989"/>
    </source>
</evidence>
<comment type="caution">
    <text evidence="10">The sequence shown here is derived from an EMBL/GenBank/DDBJ whole genome shotgun (WGS) entry which is preliminary data.</text>
</comment>
<dbReference type="Gene3D" id="1.20.1250.20">
    <property type="entry name" value="MFS general substrate transporter like domains"/>
    <property type="match status" value="1"/>
</dbReference>
<keyword evidence="11" id="KW-1185">Reference proteome</keyword>
<feature type="transmembrane region" description="Helical" evidence="8">
    <location>
        <begin position="20"/>
        <end position="40"/>
    </location>
</feature>
<evidence type="ECO:0000256" key="2">
    <source>
        <dbReference type="ARBA" id="ARBA00008335"/>
    </source>
</evidence>
<gene>
    <name evidence="10" type="ORF">F0357_01905</name>
</gene>
<dbReference type="RefSeq" id="WP_376767817.1">
    <property type="nucleotide sequence ID" value="NZ_VWNA01000001.1"/>
</dbReference>
<accession>A0A6A7XYP7</accession>
<comment type="similarity">
    <text evidence="2">Belongs to the major facilitator superfamily.</text>
</comment>
<dbReference type="Proteomes" id="UP000332515">
    <property type="component" value="Unassembled WGS sequence"/>
</dbReference>
<feature type="domain" description="Major facilitator superfamily (MFS) profile" evidence="9">
    <location>
        <begin position="14"/>
        <end position="403"/>
    </location>
</feature>
<evidence type="ECO:0000313" key="11">
    <source>
        <dbReference type="Proteomes" id="UP000332515"/>
    </source>
</evidence>
<feature type="transmembrane region" description="Helical" evidence="8">
    <location>
        <begin position="253"/>
        <end position="275"/>
    </location>
</feature>
<keyword evidence="7 8" id="KW-0472">Membrane</keyword>
<evidence type="ECO:0000313" key="10">
    <source>
        <dbReference type="EMBL" id="MQT11448.1"/>
    </source>
</evidence>
<evidence type="ECO:0000256" key="5">
    <source>
        <dbReference type="ARBA" id="ARBA00022692"/>
    </source>
</evidence>
<proteinExistence type="inferred from homology"/>
<dbReference type="SUPFAM" id="SSF103473">
    <property type="entry name" value="MFS general substrate transporter"/>
    <property type="match status" value="1"/>
</dbReference>
<dbReference type="EMBL" id="VWNA01000001">
    <property type="protein sequence ID" value="MQT11448.1"/>
    <property type="molecule type" value="Genomic_DNA"/>
</dbReference>
<feature type="transmembrane region" description="Helical" evidence="8">
    <location>
        <begin position="220"/>
        <end position="241"/>
    </location>
</feature>
<feature type="transmembrane region" description="Helical" evidence="8">
    <location>
        <begin position="138"/>
        <end position="156"/>
    </location>
</feature>
<keyword evidence="3" id="KW-0813">Transport</keyword>
<dbReference type="PANTHER" id="PTHR43271:SF1">
    <property type="entry name" value="INNER MEMBRANE TRANSPORT PROTEIN YNFM"/>
    <property type="match status" value="1"/>
</dbReference>
<evidence type="ECO:0000256" key="8">
    <source>
        <dbReference type="SAM" id="Phobius"/>
    </source>
</evidence>
<feature type="transmembrane region" description="Helical" evidence="8">
    <location>
        <begin position="310"/>
        <end position="333"/>
    </location>
</feature>
<dbReference type="CDD" id="cd17324">
    <property type="entry name" value="MFS_NepI_like"/>
    <property type="match status" value="1"/>
</dbReference>
<feature type="transmembrane region" description="Helical" evidence="8">
    <location>
        <begin position="287"/>
        <end position="304"/>
    </location>
</feature>
<dbReference type="AlphaFoldDB" id="A0A6A7XYP7"/>
<sequence>MIETVALIEHGTPEFRRTNLALFAAGFATFALLYCVQPLFPVFTRDFGATPVHASLALSLTTGFLAVSLLFAGSVSEIVGRKPIMVASLFVSAGLTIVSSVAPTWAVFLTIRALEGITLSGLPAVAMAYLGEEIHPRSIGLAMGLYIGGSAFGGMAGRFLSGALSDAIHWRVAIAVIGGLGLLSAIAFWRSLPASLHFEAQARSLRALARSFAGHLRDPAMRLLFAESFLLMGSFVTLYNYAGYRLVAPPYHLSQTAIGAIFLVYLIGTFSSAWVGNLAGRLGRRKVFWATLVIMMAGAALTLAQPLPVIIAGIAVFTFGFFGGHSIASSWVGRRATSAKAQASSLYLFAYYGGSSLVGSAGGLFFTAFAWPGVVGLVVALLLIALAGAIALARLPALAPPDRLS</sequence>
<protein>
    <submittedName>
        <fullName evidence="10">MFS transporter</fullName>
    </submittedName>
</protein>
<feature type="transmembrane region" description="Helical" evidence="8">
    <location>
        <begin position="84"/>
        <end position="105"/>
    </location>
</feature>
<dbReference type="PROSITE" id="PS50850">
    <property type="entry name" value="MFS"/>
    <property type="match status" value="1"/>
</dbReference>
<feature type="transmembrane region" description="Helical" evidence="8">
    <location>
        <begin position="52"/>
        <end position="72"/>
    </location>
</feature>
<organism evidence="10 11">
    <name type="scientific">Segnochrobactrum spirostomi</name>
    <dbReference type="NCBI Taxonomy" id="2608987"/>
    <lineage>
        <taxon>Bacteria</taxon>
        <taxon>Pseudomonadati</taxon>
        <taxon>Pseudomonadota</taxon>
        <taxon>Alphaproteobacteria</taxon>
        <taxon>Hyphomicrobiales</taxon>
        <taxon>Segnochrobactraceae</taxon>
        <taxon>Segnochrobactrum</taxon>
    </lineage>
</organism>
<dbReference type="PANTHER" id="PTHR43271">
    <property type="entry name" value="BLL2771 PROTEIN"/>
    <property type="match status" value="1"/>
</dbReference>
<evidence type="ECO:0000256" key="1">
    <source>
        <dbReference type="ARBA" id="ARBA00004651"/>
    </source>
</evidence>
<dbReference type="GO" id="GO:0005886">
    <property type="term" value="C:plasma membrane"/>
    <property type="evidence" value="ECO:0007669"/>
    <property type="project" value="UniProtKB-SubCell"/>
</dbReference>
<keyword evidence="4" id="KW-1003">Cell membrane</keyword>
<feature type="transmembrane region" description="Helical" evidence="8">
    <location>
        <begin position="168"/>
        <end position="189"/>
    </location>
</feature>
<evidence type="ECO:0000259" key="9">
    <source>
        <dbReference type="PROSITE" id="PS50850"/>
    </source>
</evidence>
<evidence type="ECO:0000256" key="7">
    <source>
        <dbReference type="ARBA" id="ARBA00023136"/>
    </source>
</evidence>
<evidence type="ECO:0000256" key="4">
    <source>
        <dbReference type="ARBA" id="ARBA00022475"/>
    </source>
</evidence>
<feature type="transmembrane region" description="Helical" evidence="8">
    <location>
        <begin position="345"/>
        <end position="368"/>
    </location>
</feature>
<dbReference type="Pfam" id="PF07690">
    <property type="entry name" value="MFS_1"/>
    <property type="match status" value="1"/>
</dbReference>
<keyword evidence="6 8" id="KW-1133">Transmembrane helix</keyword>
<name>A0A6A7XYP7_9HYPH</name>
<reference evidence="10 11" key="1">
    <citation type="submission" date="2019-09" db="EMBL/GenBank/DDBJ databases">
        <title>Segnochrobactrum spirostomi gen. nov., sp. nov., isolated from the ciliate Spirostomum cf. yagiui and description of a novel family, Segnochrobactraceae fam. nov. within the order Rhizobiales of the class Alphaproteobacteria.</title>
        <authorList>
            <person name="Akter S."/>
            <person name="Shazib S.U.A."/>
            <person name="Shin M.K."/>
        </authorList>
    </citation>
    <scope>NUCLEOTIDE SEQUENCE [LARGE SCALE GENOMIC DNA]</scope>
    <source>
        <strain evidence="10 11">Sp-1</strain>
    </source>
</reference>
<feature type="transmembrane region" description="Helical" evidence="8">
    <location>
        <begin position="111"/>
        <end position="131"/>
    </location>
</feature>
<keyword evidence="5 8" id="KW-0812">Transmembrane</keyword>
<dbReference type="InterPro" id="IPR036259">
    <property type="entry name" value="MFS_trans_sf"/>
</dbReference>
<comment type="subcellular location">
    <subcellularLocation>
        <location evidence="1">Cell membrane</location>
        <topology evidence="1">Multi-pass membrane protein</topology>
    </subcellularLocation>
</comment>
<evidence type="ECO:0000256" key="3">
    <source>
        <dbReference type="ARBA" id="ARBA00022448"/>
    </source>
</evidence>